<feature type="region of interest" description="Disordered" evidence="1">
    <location>
        <begin position="89"/>
        <end position="124"/>
    </location>
</feature>
<protein>
    <submittedName>
        <fullName evidence="3">Uncharacterized protein</fullName>
    </submittedName>
</protein>
<evidence type="ECO:0000313" key="2">
    <source>
        <dbReference type="EMBL" id="XCD03577.1"/>
    </source>
</evidence>
<evidence type="ECO:0000313" key="3">
    <source>
        <dbReference type="EMBL" id="XCD04594.1"/>
    </source>
</evidence>
<proteinExistence type="predicted"/>
<organism evidence="3">
    <name type="scientific">Dulem virus 77</name>
    <dbReference type="NCBI Taxonomy" id="3145788"/>
    <lineage>
        <taxon>Viruses</taxon>
        <taxon>Monodnaviria</taxon>
        <taxon>Sangervirae</taxon>
        <taxon>Phixviricota</taxon>
        <taxon>Malgrandaviricetes</taxon>
        <taxon>Petitvirales</taxon>
        <taxon>Microviridae</taxon>
        <taxon>Microvirus</taxon>
    </lineage>
</organism>
<sequence>MRKYNSVNDFDVSQHLLGEKFVNPSKVELDSSYMSLEEYVESFIISGQNFSKVDFDDNDSDFDDNVDVFNVSDKYDDYVNNFVNKLNKEKESENNKANAGSSVSSEPVSVSDKGEGELQSELRQ</sequence>
<accession>A0AAU8AZW1</accession>
<dbReference type="EMBL" id="PP511481">
    <property type="protein sequence ID" value="XCD04594.1"/>
    <property type="molecule type" value="Genomic_DNA"/>
</dbReference>
<reference evidence="3" key="1">
    <citation type="submission" date="2024-03" db="EMBL/GenBank/DDBJ databases">
        <title>Diverse circular DNA viruses in blood, oral, and fecal samples of captive lemurs.</title>
        <authorList>
            <person name="Paietta E.N."/>
            <person name="Kraberger S."/>
            <person name="Lund M.C."/>
            <person name="Custer J.M."/>
            <person name="Vargas K.M."/>
            <person name="Ehmke E.E."/>
            <person name="Yoder A.D."/>
            <person name="Varsani A."/>
        </authorList>
    </citation>
    <scope>NUCLEOTIDE SEQUENCE</scope>
    <source>
        <strain evidence="2">Duke_18_99</strain>
        <strain evidence="3">Duke_23FS_68</strain>
    </source>
</reference>
<feature type="compositionally biased region" description="Basic and acidic residues" evidence="1">
    <location>
        <begin position="112"/>
        <end position="124"/>
    </location>
</feature>
<evidence type="ECO:0000256" key="1">
    <source>
        <dbReference type="SAM" id="MobiDB-lite"/>
    </source>
</evidence>
<name>A0AAU8AZW1_9VIRU</name>
<dbReference type="EMBL" id="PP511377">
    <property type="protein sequence ID" value="XCD03577.1"/>
    <property type="molecule type" value="Genomic_DNA"/>
</dbReference>
<feature type="compositionally biased region" description="Low complexity" evidence="1">
    <location>
        <begin position="101"/>
        <end position="111"/>
    </location>
</feature>